<dbReference type="SUPFAM" id="SSF51445">
    <property type="entry name" value="(Trans)glycosidases"/>
    <property type="match status" value="1"/>
</dbReference>
<reference evidence="2 3" key="1">
    <citation type="submission" date="2017-06" db="EMBL/GenBank/DDBJ databases">
        <title>Cultured bacterium strain Saccharothrix yanglingensis Hhs.015.</title>
        <authorList>
            <person name="Xia Y."/>
        </authorList>
    </citation>
    <scope>NUCLEOTIDE SEQUENCE [LARGE SCALE GENOMIC DNA]</scope>
    <source>
        <strain evidence="2 3">Hhs.015</strain>
    </source>
</reference>
<comment type="caution">
    <text evidence="2">The sequence shown here is derived from an EMBL/GenBank/DDBJ whole genome shotgun (WGS) entry which is preliminary data.</text>
</comment>
<dbReference type="InterPro" id="IPR015020">
    <property type="entry name" value="Rv2525c-like_Glyco_Hydro-like"/>
</dbReference>
<keyword evidence="3" id="KW-1185">Reference proteome</keyword>
<name>A0ABU0WWE3_9PSEU</name>
<dbReference type="RefSeq" id="WP_306744812.1">
    <property type="nucleotide sequence ID" value="NZ_NSDM01000002.1"/>
</dbReference>
<dbReference type="Pfam" id="PF08924">
    <property type="entry name" value="Rv2525c_GlyHyd-like"/>
    <property type="match status" value="1"/>
</dbReference>
<evidence type="ECO:0000313" key="3">
    <source>
        <dbReference type="Proteomes" id="UP001225605"/>
    </source>
</evidence>
<accession>A0ABU0WWE3</accession>
<protein>
    <recommendedName>
        <fullName evidence="1">Rv2525c-like glycoside hydrolase-like domain-containing protein</fullName>
    </recommendedName>
</protein>
<dbReference type="Proteomes" id="UP001225605">
    <property type="component" value="Unassembled WGS sequence"/>
</dbReference>
<proteinExistence type="predicted"/>
<feature type="domain" description="Rv2525c-like glycoside hydrolase-like" evidence="1">
    <location>
        <begin position="31"/>
        <end position="178"/>
    </location>
</feature>
<organism evidence="2 3">
    <name type="scientific">Saccharothrix yanglingensis</name>
    <dbReference type="NCBI Taxonomy" id="659496"/>
    <lineage>
        <taxon>Bacteria</taxon>
        <taxon>Bacillati</taxon>
        <taxon>Actinomycetota</taxon>
        <taxon>Actinomycetes</taxon>
        <taxon>Pseudonocardiales</taxon>
        <taxon>Pseudonocardiaceae</taxon>
        <taxon>Saccharothrix</taxon>
    </lineage>
</organism>
<dbReference type="Gene3D" id="3.20.20.80">
    <property type="entry name" value="Glycosidases"/>
    <property type="match status" value="1"/>
</dbReference>
<evidence type="ECO:0000313" key="2">
    <source>
        <dbReference type="EMBL" id="MDQ2583697.1"/>
    </source>
</evidence>
<evidence type="ECO:0000259" key="1">
    <source>
        <dbReference type="Pfam" id="PF08924"/>
    </source>
</evidence>
<gene>
    <name evidence="2" type="ORF">CKY47_06805</name>
</gene>
<sequence length="349" mass="37965">MPAPTGFGLDYSARELSPAEIDDYNRRTPHQPISFLIRYIGYPANRKCISAYPGALRAHEAAGRLVLLVHQIGYRDFEGGRAAGRAHATTALADARAQGYPGNRPIFFAFDRWLSGNSQAGPLTLGQVWDYLQGAVDVLGATRVGLYGFHDVIHPAVREKRVRWTWLCGAESGVREGVDFYQWNNGRVYPGGLECDLNKAYVDLSGITGGNDVGLVEGFTDEGFVQLVHHKKVSTPDPEGAPDVQLSMGQLLEGSWRGAQRIDTVVVPLLAQIARNPDVDADGLRDVMFQAAREQGRVIGEQVGTALGARVREGLERLCDVDDLDEARRTARELLRLLGSAAPTGTGDA</sequence>
<dbReference type="EMBL" id="NSDM01000002">
    <property type="protein sequence ID" value="MDQ2583697.1"/>
    <property type="molecule type" value="Genomic_DNA"/>
</dbReference>
<dbReference type="InterPro" id="IPR017853">
    <property type="entry name" value="GH"/>
</dbReference>